<dbReference type="Pfam" id="PF13181">
    <property type="entry name" value="TPR_8"/>
    <property type="match status" value="1"/>
</dbReference>
<proteinExistence type="inferred from homology"/>
<feature type="region of interest" description="Disordered" evidence="4">
    <location>
        <begin position="723"/>
        <end position="791"/>
    </location>
</feature>
<dbReference type="GO" id="GO:0007091">
    <property type="term" value="P:metaphase/anaphase transition of mitotic cell cycle"/>
    <property type="evidence" value="ECO:0007669"/>
    <property type="project" value="TreeGrafter"/>
</dbReference>
<dbReference type="InterPro" id="IPR011990">
    <property type="entry name" value="TPR-like_helical_dom_sf"/>
</dbReference>
<accession>A0A9W8KWI9</accession>
<dbReference type="GO" id="GO:0031145">
    <property type="term" value="P:anaphase-promoting complex-dependent catabolic process"/>
    <property type="evidence" value="ECO:0007669"/>
    <property type="project" value="TreeGrafter"/>
</dbReference>
<reference evidence="5" key="1">
    <citation type="submission" date="2022-07" db="EMBL/GenBank/DDBJ databases">
        <title>Phylogenomic reconstructions and comparative analyses of Kickxellomycotina fungi.</title>
        <authorList>
            <person name="Reynolds N.K."/>
            <person name="Stajich J.E."/>
            <person name="Barry K."/>
            <person name="Grigoriev I.V."/>
            <person name="Crous P."/>
            <person name="Smith M.E."/>
        </authorList>
    </citation>
    <scope>NUCLEOTIDE SEQUENCE</scope>
    <source>
        <strain evidence="5">NRRL 3115</strain>
    </source>
</reference>
<evidence type="ECO:0000313" key="5">
    <source>
        <dbReference type="EMBL" id="KAJ2672487.1"/>
    </source>
</evidence>
<comment type="similarity">
    <text evidence="2">Belongs to the APC3/CDC27 family.</text>
</comment>
<dbReference type="Gene3D" id="1.25.40.10">
    <property type="entry name" value="Tetratricopeptide repeat domain"/>
    <property type="match status" value="4"/>
</dbReference>
<dbReference type="AlphaFoldDB" id="A0A9W8KWI9"/>
<dbReference type="GO" id="GO:0051301">
    <property type="term" value="P:cell division"/>
    <property type="evidence" value="ECO:0007669"/>
    <property type="project" value="TreeGrafter"/>
</dbReference>
<dbReference type="Proteomes" id="UP001151518">
    <property type="component" value="Unassembled WGS sequence"/>
</dbReference>
<evidence type="ECO:0000256" key="1">
    <source>
        <dbReference type="ARBA" id="ARBA00022803"/>
    </source>
</evidence>
<feature type="repeat" description="TPR" evidence="3">
    <location>
        <begin position="671"/>
        <end position="704"/>
    </location>
</feature>
<dbReference type="PANTHER" id="PTHR12558:SF13">
    <property type="entry name" value="CELL DIVISION CYCLE PROTEIN 27 HOMOLOG"/>
    <property type="match status" value="1"/>
</dbReference>
<name>A0A9W8KWI9_9FUNG</name>
<feature type="compositionally biased region" description="Basic and acidic residues" evidence="4">
    <location>
        <begin position="723"/>
        <end position="732"/>
    </location>
</feature>
<dbReference type="Pfam" id="PF13432">
    <property type="entry name" value="TPR_16"/>
    <property type="match status" value="1"/>
</dbReference>
<protein>
    <submittedName>
        <fullName evidence="5">Anaphase-promoting complex subunit cdc27</fullName>
    </submittedName>
</protein>
<dbReference type="GO" id="GO:0016567">
    <property type="term" value="P:protein ubiquitination"/>
    <property type="evidence" value="ECO:0007669"/>
    <property type="project" value="TreeGrafter"/>
</dbReference>
<dbReference type="SUPFAM" id="SSF48452">
    <property type="entry name" value="TPR-like"/>
    <property type="match status" value="2"/>
</dbReference>
<sequence>MSELARPQTEATRCYYERLIARGISLLQPYSVLFLAESYHGWYHCSSADIAGNVLQQTIGYNRRPVDHTGIVAYDIRSVYWLALCHWHLGEVSSVYSLLSPAAIETEFIIERGDNDYATVTKGSASNSDHESNDVSATAVGESGESSCLLLSVFETSKAHNHRALACALWLLAMSCTRLEKWQEAEDHLNTLSETLKQIYLPDEPGNAADSVTSTRTRARMAAQPMFPGAGNISSSSVGSARSITGRQTKVAVGATSSLKPGSVATHVLANTPRKLRVEVLATTDKKRTRNGSAIRPVSLNRARDTATGSVQQGDNSSSSSQEGGQSETIDGVAASHLYQLIKHTGVVCMNMLSYRAPEALVAFSKLPVEQQNSAWGLCMLGRICFEAGRYPEAAQSFSGGHQLAPFRVRDMDIYSTLLWHMKREEALAHLAHTMISAGRNWSPEAWITVANCFSLDGDHSSALKSLSRSVQLYKASHGGITVVPRSDSGGVSGLAYVHTLVGHENVANGEFDRAQQAFRTAIRIDPRHYNAWYGMGMSYLRLGKLDLAEYHFRRALALNSQNPLLLQSAGAIYEHRGEFEKSLSVYERVEELLQKGYTTNASKFGLDDQAENGQGNSALITDEGVVLGLQTHHAMNFVLFKRARVLVILERFADAAVILEKLLQRCPREFNVPFLLGQTYTKLHRYREAAACLTRALDVAPENIQSVREAFDALYMQDADDQEARAQEQADRSNAGDVSMLVSGAHGQGSSSRANNMETPLARLGGMAGPSSMLSSSTSTESPYFESPSLYAGRRGQMDWRSDWRSLNNADDRVDRALDFDM</sequence>
<dbReference type="SMART" id="SM00028">
    <property type="entry name" value="TPR"/>
    <property type="match status" value="8"/>
</dbReference>
<dbReference type="PROSITE" id="PS50005">
    <property type="entry name" value="TPR"/>
    <property type="match status" value="3"/>
</dbReference>
<gene>
    <name evidence="5" type="primary">CDC27</name>
    <name evidence="5" type="ORF">GGI25_005090</name>
</gene>
<dbReference type="PANTHER" id="PTHR12558">
    <property type="entry name" value="CELL DIVISION CYCLE 16,23,27"/>
    <property type="match status" value="1"/>
</dbReference>
<evidence type="ECO:0000256" key="4">
    <source>
        <dbReference type="SAM" id="MobiDB-lite"/>
    </source>
</evidence>
<feature type="compositionally biased region" description="Low complexity" evidence="4">
    <location>
        <begin position="771"/>
        <end position="790"/>
    </location>
</feature>
<feature type="region of interest" description="Disordered" evidence="4">
    <location>
        <begin position="284"/>
        <end position="328"/>
    </location>
</feature>
<evidence type="ECO:0000313" key="6">
    <source>
        <dbReference type="Proteomes" id="UP001151518"/>
    </source>
</evidence>
<feature type="repeat" description="TPR" evidence="3">
    <location>
        <begin position="496"/>
        <end position="529"/>
    </location>
</feature>
<dbReference type="EMBL" id="JANBTW010000082">
    <property type="protein sequence ID" value="KAJ2672487.1"/>
    <property type="molecule type" value="Genomic_DNA"/>
</dbReference>
<comment type="caution">
    <text evidence="5">The sequence shown here is derived from an EMBL/GenBank/DDBJ whole genome shotgun (WGS) entry which is preliminary data.</text>
</comment>
<dbReference type="GO" id="GO:0005737">
    <property type="term" value="C:cytoplasm"/>
    <property type="evidence" value="ECO:0007669"/>
    <property type="project" value="TreeGrafter"/>
</dbReference>
<dbReference type="GO" id="GO:0005680">
    <property type="term" value="C:anaphase-promoting complex"/>
    <property type="evidence" value="ECO:0007669"/>
    <property type="project" value="TreeGrafter"/>
</dbReference>
<evidence type="ECO:0000256" key="2">
    <source>
        <dbReference type="ARBA" id="ARBA00038210"/>
    </source>
</evidence>
<feature type="repeat" description="TPR" evidence="3">
    <location>
        <begin position="530"/>
        <end position="563"/>
    </location>
</feature>
<feature type="compositionally biased region" description="Low complexity" evidence="4">
    <location>
        <begin position="309"/>
        <end position="327"/>
    </location>
</feature>
<dbReference type="InterPro" id="IPR019734">
    <property type="entry name" value="TPR_rpt"/>
</dbReference>
<organism evidence="5 6">
    <name type="scientific">Coemansia spiralis</name>
    <dbReference type="NCBI Taxonomy" id="417178"/>
    <lineage>
        <taxon>Eukaryota</taxon>
        <taxon>Fungi</taxon>
        <taxon>Fungi incertae sedis</taxon>
        <taxon>Zoopagomycota</taxon>
        <taxon>Kickxellomycotina</taxon>
        <taxon>Kickxellomycetes</taxon>
        <taxon>Kickxellales</taxon>
        <taxon>Kickxellaceae</taxon>
        <taxon>Coemansia</taxon>
    </lineage>
</organism>
<evidence type="ECO:0000256" key="3">
    <source>
        <dbReference type="PROSITE-ProRule" id="PRU00339"/>
    </source>
</evidence>
<dbReference type="OrthoDB" id="10248520at2759"/>
<feature type="compositionally biased region" description="Polar residues" evidence="4">
    <location>
        <begin position="749"/>
        <end position="759"/>
    </location>
</feature>
<keyword evidence="1 3" id="KW-0802">TPR repeat</keyword>